<protein>
    <submittedName>
        <fullName evidence="1">Uncharacterized protein</fullName>
    </submittedName>
</protein>
<evidence type="ECO:0000313" key="1">
    <source>
        <dbReference type="EMBL" id="GFY64419.1"/>
    </source>
</evidence>
<accession>A0A8X6Y3W1</accession>
<organism evidence="1 2">
    <name type="scientific">Trichonephila inaurata madagascariensis</name>
    <dbReference type="NCBI Taxonomy" id="2747483"/>
    <lineage>
        <taxon>Eukaryota</taxon>
        <taxon>Metazoa</taxon>
        <taxon>Ecdysozoa</taxon>
        <taxon>Arthropoda</taxon>
        <taxon>Chelicerata</taxon>
        <taxon>Arachnida</taxon>
        <taxon>Araneae</taxon>
        <taxon>Araneomorphae</taxon>
        <taxon>Entelegynae</taxon>
        <taxon>Araneoidea</taxon>
        <taxon>Nephilidae</taxon>
        <taxon>Trichonephila</taxon>
        <taxon>Trichonephila inaurata</taxon>
    </lineage>
</organism>
<keyword evidence="2" id="KW-1185">Reference proteome</keyword>
<reference evidence="1" key="1">
    <citation type="submission" date="2020-08" db="EMBL/GenBank/DDBJ databases">
        <title>Multicomponent nature underlies the extraordinary mechanical properties of spider dragline silk.</title>
        <authorList>
            <person name="Kono N."/>
            <person name="Nakamura H."/>
            <person name="Mori M."/>
            <person name="Yoshida Y."/>
            <person name="Ohtoshi R."/>
            <person name="Malay A.D."/>
            <person name="Moran D.A.P."/>
            <person name="Tomita M."/>
            <person name="Numata K."/>
            <person name="Arakawa K."/>
        </authorList>
    </citation>
    <scope>NUCLEOTIDE SEQUENCE</scope>
</reference>
<comment type="caution">
    <text evidence="1">The sequence shown here is derived from an EMBL/GenBank/DDBJ whole genome shotgun (WGS) entry which is preliminary data.</text>
</comment>
<dbReference type="AlphaFoldDB" id="A0A8X6Y3W1"/>
<proteinExistence type="predicted"/>
<dbReference type="EMBL" id="BMAV01015228">
    <property type="protein sequence ID" value="GFY64419.1"/>
    <property type="molecule type" value="Genomic_DNA"/>
</dbReference>
<dbReference type="Proteomes" id="UP000886998">
    <property type="component" value="Unassembled WGS sequence"/>
</dbReference>
<gene>
    <name evidence="1" type="ORF">TNIN_43151</name>
</gene>
<evidence type="ECO:0000313" key="2">
    <source>
        <dbReference type="Proteomes" id="UP000886998"/>
    </source>
</evidence>
<sequence length="110" mass="12811">MTTHSRPIPRDKIGAGIPSWETSSLLIGIRRIIFFFFFLAHGRTVSRTDGRKSLPYPHIHTPPVFATRHRIVIVVRMETLFEFRNAGFEKLGLLSNLCFLEDFRNKIHDF</sequence>
<name>A0A8X6Y3W1_9ARAC</name>